<protein>
    <submittedName>
        <fullName evidence="1">Uncharacterized protein</fullName>
    </submittedName>
</protein>
<reference evidence="1 2" key="1">
    <citation type="submission" date="2018-07" db="EMBL/GenBank/DDBJ databases">
        <title>Genome sequence of Roseomonas fauriae ATCC 49958.</title>
        <authorList>
            <person name="Sant'Anna F.H."/>
            <person name="Baldani J.I."/>
            <person name="Zilli J.E."/>
            <person name="Reis V.M."/>
            <person name="Hartmann A."/>
            <person name="Cruz L."/>
            <person name="de Souza E.M."/>
            <person name="de Oliveira Pedrosa F."/>
            <person name="Passaglia L.M.P."/>
        </authorList>
    </citation>
    <scope>NUCLEOTIDE SEQUENCE [LARGE SCALE GENOMIC DNA]</scope>
    <source>
        <strain evidence="1 2">ATCC 49958</strain>
    </source>
</reference>
<dbReference type="EMBL" id="QOKV01000005">
    <property type="protein sequence ID" value="KAA0686221.1"/>
    <property type="molecule type" value="Genomic_DNA"/>
</dbReference>
<name>A0A6L3B2S2_AZOBR</name>
<gene>
    <name evidence="1" type="ORF">DS837_11025</name>
</gene>
<proteinExistence type="predicted"/>
<dbReference type="Proteomes" id="UP000476837">
    <property type="component" value="Unassembled WGS sequence"/>
</dbReference>
<accession>A0A6L3B2S2</accession>
<sequence>MRASEVAMERQELTAILASWQAGEIGYRDAMGRSGIGSLFGLYEAARQCNIPLRKDLLPREERAVALATMDLLGERPVNTHDVLERFKTMLRRLVARAAARGIPLDTTDLVLRRRIYRAAKRIEKSRARRGDDRPYLDGDDGPAPR</sequence>
<comment type="caution">
    <text evidence="1">The sequence shown here is derived from an EMBL/GenBank/DDBJ whole genome shotgun (WGS) entry which is preliminary data.</text>
</comment>
<evidence type="ECO:0000313" key="1">
    <source>
        <dbReference type="EMBL" id="KAA0686221.1"/>
    </source>
</evidence>
<evidence type="ECO:0000313" key="2">
    <source>
        <dbReference type="Proteomes" id="UP000476837"/>
    </source>
</evidence>
<organism evidence="1 2">
    <name type="scientific">Azospirillum brasilense</name>
    <dbReference type="NCBI Taxonomy" id="192"/>
    <lineage>
        <taxon>Bacteria</taxon>
        <taxon>Pseudomonadati</taxon>
        <taxon>Pseudomonadota</taxon>
        <taxon>Alphaproteobacteria</taxon>
        <taxon>Rhodospirillales</taxon>
        <taxon>Azospirillaceae</taxon>
        <taxon>Azospirillum</taxon>
    </lineage>
</organism>
<dbReference type="AlphaFoldDB" id="A0A6L3B2S2"/>